<name>A0ABN9PBE6_9DINO</name>
<proteinExistence type="predicted"/>
<evidence type="ECO:0000313" key="3">
    <source>
        <dbReference type="Proteomes" id="UP001189429"/>
    </source>
</evidence>
<accession>A0ABN9PBE6</accession>
<protein>
    <submittedName>
        <fullName evidence="2">Uncharacterized protein</fullName>
    </submittedName>
</protein>
<evidence type="ECO:0000313" key="2">
    <source>
        <dbReference type="EMBL" id="CAK0789510.1"/>
    </source>
</evidence>
<dbReference type="Proteomes" id="UP001189429">
    <property type="component" value="Unassembled WGS sequence"/>
</dbReference>
<comment type="caution">
    <text evidence="2">The sequence shown here is derived from an EMBL/GenBank/DDBJ whole genome shotgun (WGS) entry which is preliminary data.</text>
</comment>
<sequence>MEEVEAKIGMIKPVLAAKVRAAHDEGSLRITGETRAIRNVAEHALLGEGVEALPKDGKEAKRRQRGRRRAGAAPRASACSSQGSDEDSRELETKLEDGDQKKDKDMVKKESKYHTEGDEKGATKAAEDKCDLFDFVMKRTVAVQHLQTQLEAVEKARDEAIKKIVDGGLGKEFQYFMEGKAVQQE</sequence>
<evidence type="ECO:0000256" key="1">
    <source>
        <dbReference type="SAM" id="MobiDB-lite"/>
    </source>
</evidence>
<gene>
    <name evidence="2" type="ORF">PCOR1329_LOCUS1058</name>
</gene>
<feature type="compositionally biased region" description="Basic residues" evidence="1">
    <location>
        <begin position="60"/>
        <end position="70"/>
    </location>
</feature>
<organism evidence="2 3">
    <name type="scientific">Prorocentrum cordatum</name>
    <dbReference type="NCBI Taxonomy" id="2364126"/>
    <lineage>
        <taxon>Eukaryota</taxon>
        <taxon>Sar</taxon>
        <taxon>Alveolata</taxon>
        <taxon>Dinophyceae</taxon>
        <taxon>Prorocentrales</taxon>
        <taxon>Prorocentraceae</taxon>
        <taxon>Prorocentrum</taxon>
    </lineage>
</organism>
<feature type="compositionally biased region" description="Basic and acidic residues" evidence="1">
    <location>
        <begin position="90"/>
        <end position="123"/>
    </location>
</feature>
<keyword evidence="3" id="KW-1185">Reference proteome</keyword>
<dbReference type="EMBL" id="CAUYUJ010000248">
    <property type="protein sequence ID" value="CAK0789510.1"/>
    <property type="molecule type" value="Genomic_DNA"/>
</dbReference>
<feature type="region of interest" description="Disordered" evidence="1">
    <location>
        <begin position="48"/>
        <end position="123"/>
    </location>
</feature>
<reference evidence="2" key="1">
    <citation type="submission" date="2023-10" db="EMBL/GenBank/DDBJ databases">
        <authorList>
            <person name="Chen Y."/>
            <person name="Shah S."/>
            <person name="Dougan E. K."/>
            <person name="Thang M."/>
            <person name="Chan C."/>
        </authorList>
    </citation>
    <scope>NUCLEOTIDE SEQUENCE [LARGE SCALE GENOMIC DNA]</scope>
</reference>